<dbReference type="Gene3D" id="2.60.40.1240">
    <property type="match status" value="1"/>
</dbReference>
<protein>
    <submittedName>
        <fullName evidence="5">Uncharacterized protein DUF5067</fullName>
    </submittedName>
</protein>
<dbReference type="Proteomes" id="UP000256530">
    <property type="component" value="Unassembled WGS sequence"/>
</dbReference>
<gene>
    <name evidence="5" type="ORF">DET55_105139</name>
</gene>
<evidence type="ECO:0000259" key="4">
    <source>
        <dbReference type="Pfam" id="PF16729"/>
    </source>
</evidence>
<dbReference type="AlphaFoldDB" id="A0A3D9VE85"/>
<dbReference type="EMBL" id="QTTY01000005">
    <property type="protein sequence ID" value="REF39526.1"/>
    <property type="molecule type" value="Genomic_DNA"/>
</dbReference>
<feature type="domain" description="DUF5067" evidence="4">
    <location>
        <begin position="43"/>
        <end position="171"/>
    </location>
</feature>
<feature type="signal peptide" evidence="3">
    <location>
        <begin position="1"/>
        <end position="23"/>
    </location>
</feature>
<name>A0A3D9VE85_BACMY</name>
<accession>A0A3D9VE85</accession>
<dbReference type="Pfam" id="PF16729">
    <property type="entry name" value="DUF5067"/>
    <property type="match status" value="1"/>
</dbReference>
<evidence type="ECO:0000313" key="6">
    <source>
        <dbReference type="Proteomes" id="UP000256530"/>
    </source>
</evidence>
<comment type="caution">
    <text evidence="5">The sequence shown here is derived from an EMBL/GenBank/DDBJ whole genome shotgun (WGS) entry which is preliminary data.</text>
</comment>
<feature type="chain" id="PRO_5017543961" evidence="3">
    <location>
        <begin position="24"/>
        <end position="188"/>
    </location>
</feature>
<proteinExistence type="predicted"/>
<evidence type="ECO:0000256" key="2">
    <source>
        <dbReference type="SAM" id="MobiDB-lite"/>
    </source>
</evidence>
<evidence type="ECO:0000256" key="1">
    <source>
        <dbReference type="ARBA" id="ARBA00022729"/>
    </source>
</evidence>
<feature type="compositionally biased region" description="Polar residues" evidence="2">
    <location>
        <begin position="23"/>
        <end position="33"/>
    </location>
</feature>
<reference evidence="5 6" key="1">
    <citation type="submission" date="2018-08" db="EMBL/GenBank/DDBJ databases">
        <title>Freshwater and sediment microbial communities from various areas in North America, analyzing microbe dynamics in response to fracking.</title>
        <authorList>
            <person name="Lamendella R."/>
        </authorList>
    </citation>
    <scope>NUCLEOTIDE SEQUENCE [LARGE SCALE GENOMIC DNA]</scope>
    <source>
        <strain evidence="5 6">DB-1</strain>
    </source>
</reference>
<keyword evidence="1 3" id="KW-0732">Signal</keyword>
<dbReference type="PROSITE" id="PS51257">
    <property type="entry name" value="PROKAR_LIPOPROTEIN"/>
    <property type="match status" value="1"/>
</dbReference>
<dbReference type="RefSeq" id="WP_002142883.1">
    <property type="nucleotide sequence ID" value="NZ_CP036121.1"/>
</dbReference>
<organism evidence="5 6">
    <name type="scientific">Bacillus mycoides</name>
    <dbReference type="NCBI Taxonomy" id="1405"/>
    <lineage>
        <taxon>Bacteria</taxon>
        <taxon>Bacillati</taxon>
        <taxon>Bacillota</taxon>
        <taxon>Bacilli</taxon>
        <taxon>Bacillales</taxon>
        <taxon>Bacillaceae</taxon>
        <taxon>Bacillus</taxon>
        <taxon>Bacillus cereus group</taxon>
    </lineage>
</organism>
<evidence type="ECO:0000313" key="5">
    <source>
        <dbReference type="EMBL" id="REF39526.1"/>
    </source>
</evidence>
<dbReference type="InterPro" id="IPR031989">
    <property type="entry name" value="DUF5067"/>
</dbReference>
<evidence type="ECO:0000256" key="3">
    <source>
        <dbReference type="SAM" id="SignalP"/>
    </source>
</evidence>
<sequence length="188" mass="20664">MMKKALILTSALTLSIIAGCSNQDEGTKNGSNSANKEATTENTNEKKETNNKVYFKDNEAKLNDLKIKITETKVIQVGEKGNEYGKKPVFAIWYETTNLSDKEINPTTGWMAVFKAVQDNNPNAVNTLEVGGLPDDQFLDSQLETIKKDGTVKNAIAYELDDLETPVKLIATQGIGGDKLSEQTFNIK</sequence>
<feature type="region of interest" description="Disordered" evidence="2">
    <location>
        <begin position="23"/>
        <end position="50"/>
    </location>
</feature>
<dbReference type="InterPro" id="IPR029050">
    <property type="entry name" value="Immunoprotect_excell_Ig-like"/>
</dbReference>